<proteinExistence type="predicted"/>
<organism evidence="2 3">
    <name type="scientific">Phaeosphaeria nodorum (strain SN15 / ATCC MYA-4574 / FGSC 10173)</name>
    <name type="common">Glume blotch fungus</name>
    <name type="synonym">Parastagonospora nodorum</name>
    <dbReference type="NCBI Taxonomy" id="321614"/>
    <lineage>
        <taxon>Eukaryota</taxon>
        <taxon>Fungi</taxon>
        <taxon>Dikarya</taxon>
        <taxon>Ascomycota</taxon>
        <taxon>Pezizomycotina</taxon>
        <taxon>Dothideomycetes</taxon>
        <taxon>Pleosporomycetidae</taxon>
        <taxon>Pleosporales</taxon>
        <taxon>Pleosporineae</taxon>
        <taxon>Phaeosphaeriaceae</taxon>
        <taxon>Parastagonospora</taxon>
    </lineage>
</organism>
<evidence type="ECO:0000313" key="3">
    <source>
        <dbReference type="Proteomes" id="UP000663193"/>
    </source>
</evidence>
<dbReference type="VEuPathDB" id="FungiDB:JI435_303210"/>
<keyword evidence="1" id="KW-0812">Transmembrane</keyword>
<gene>
    <name evidence="2" type="ORF">JI435_303210</name>
</gene>
<keyword evidence="1" id="KW-0472">Membrane</keyword>
<dbReference type="EMBL" id="CP069030">
    <property type="protein sequence ID" value="QRC98346.1"/>
    <property type="molecule type" value="Genomic_DNA"/>
</dbReference>
<evidence type="ECO:0000256" key="1">
    <source>
        <dbReference type="SAM" id="Phobius"/>
    </source>
</evidence>
<evidence type="ECO:0000313" key="2">
    <source>
        <dbReference type="EMBL" id="QRC98346.1"/>
    </source>
</evidence>
<keyword evidence="1" id="KW-1133">Transmembrane helix</keyword>
<protein>
    <submittedName>
        <fullName evidence="2">Uncharacterized protein</fullName>
    </submittedName>
</protein>
<accession>A0A7U2F4M5</accession>
<feature type="transmembrane region" description="Helical" evidence="1">
    <location>
        <begin position="40"/>
        <end position="58"/>
    </location>
</feature>
<name>A0A7U2F4M5_PHANO</name>
<dbReference type="AlphaFoldDB" id="A0A7U2F4M5"/>
<dbReference type="Proteomes" id="UP000663193">
    <property type="component" value="Chromosome 8"/>
</dbReference>
<reference evidence="3" key="1">
    <citation type="journal article" date="2021" name="BMC Genomics">
        <title>Chromosome-level genome assembly and manually-curated proteome of model necrotroph Parastagonospora nodorum Sn15 reveals a genome-wide trove of candidate effector homologs, and redundancy of virulence-related functions within an accessory chromosome.</title>
        <authorList>
            <person name="Bertazzoni S."/>
            <person name="Jones D.A.B."/>
            <person name="Phan H.T."/>
            <person name="Tan K.-C."/>
            <person name="Hane J.K."/>
        </authorList>
    </citation>
    <scope>NUCLEOTIDE SEQUENCE [LARGE SCALE GENOMIC DNA]</scope>
    <source>
        <strain evidence="3">SN15 / ATCC MYA-4574 / FGSC 10173)</strain>
    </source>
</reference>
<keyword evidence="3" id="KW-1185">Reference proteome</keyword>
<sequence>MTDGAALGIVSDGQRIGEVACYPCVFVHQLVHARHAVLRLVLWIVHFASLVISGFYLWTARHAARARTIPVRAYDIHCVHEGMANGAQLPVQNGNDPWLRRMQNHIVEFVVPVNNAGPVRRDVLANVFHNLVEVGMRAPQFLPSLDILDFGLLSLYM</sequence>